<reference evidence="4 5" key="1">
    <citation type="submission" date="2018-05" db="EMBL/GenBank/DDBJ databases">
        <title>Complete genome sequence of Arcticibacterium luteifluviistationis SM1504T, a cytophagaceae bacterium isolated from Arctic surface seawater.</title>
        <authorList>
            <person name="Li Y."/>
            <person name="Qin Q.-L."/>
        </authorList>
    </citation>
    <scope>NUCLEOTIDE SEQUENCE [LARGE SCALE GENOMIC DNA]</scope>
    <source>
        <strain evidence="4 5">SM1504</strain>
    </source>
</reference>
<comment type="cofactor">
    <cofactor evidence="1">
        <name>Ca(2+)</name>
        <dbReference type="ChEBI" id="CHEBI:29108"/>
    </cofactor>
</comment>
<dbReference type="PANTHER" id="PTHR11122:SF13">
    <property type="entry name" value="GLUCOSE-6-PHOSPHATE 1-EPIMERASE"/>
    <property type="match status" value="1"/>
</dbReference>
<dbReference type="GO" id="GO:0005975">
    <property type="term" value="P:carbohydrate metabolic process"/>
    <property type="evidence" value="ECO:0007669"/>
    <property type="project" value="InterPro"/>
</dbReference>
<dbReference type="KEGG" id="als:DJ013_07805"/>
<evidence type="ECO:0000256" key="3">
    <source>
        <dbReference type="ARBA" id="ARBA00022837"/>
    </source>
</evidence>
<evidence type="ECO:0000256" key="1">
    <source>
        <dbReference type="ARBA" id="ARBA00001913"/>
    </source>
</evidence>
<accession>A0A2Z4GA40</accession>
<sequence>MISLENESLKVWVKPKGAELKSLVNKKTGIEHIWDSDPDFWAKSSPVLFPIVGGLKDDTYIFEGKSYTLPRHGFARDNMFELVSRDKEQATFKFESSEATLKVYPFHFDFFITYVLDGASLAVNYKVVNTGDIKMLFSLGAHPAFAVPFDQEEGYNNFSLEFDTQEDLKRWPLSPEGLIEKEPIDLKLEDNKLDLTKELFEEDALVFKNLKSEGITLKSKMSQNYLKFTFSNFPFFGIWAAKNSNFVCLEPWCGIADSVDHNQELTEKEGMNTLAAGQSFERGWAVEVG</sequence>
<name>A0A2Z4GA40_9BACT</name>
<keyword evidence="3" id="KW-0106">Calcium</keyword>
<dbReference type="RefSeq" id="WP_111371183.1">
    <property type="nucleotide sequence ID" value="NZ_CP029480.1"/>
</dbReference>
<evidence type="ECO:0000256" key="2">
    <source>
        <dbReference type="ARBA" id="ARBA00011245"/>
    </source>
</evidence>
<evidence type="ECO:0000313" key="4">
    <source>
        <dbReference type="EMBL" id="AWV98081.1"/>
    </source>
</evidence>
<dbReference type="InterPro" id="IPR008183">
    <property type="entry name" value="Aldose_1/G6P_1-epimerase"/>
</dbReference>
<dbReference type="AlphaFoldDB" id="A0A2Z4GA40"/>
<comment type="subunit">
    <text evidence="2">Monomer.</text>
</comment>
<organism evidence="4 5">
    <name type="scientific">Arcticibacterium luteifluviistationis</name>
    <dbReference type="NCBI Taxonomy" id="1784714"/>
    <lineage>
        <taxon>Bacteria</taxon>
        <taxon>Pseudomonadati</taxon>
        <taxon>Bacteroidota</taxon>
        <taxon>Cytophagia</taxon>
        <taxon>Cytophagales</taxon>
        <taxon>Leadbetterellaceae</taxon>
        <taxon>Arcticibacterium</taxon>
    </lineage>
</organism>
<keyword evidence="5" id="KW-1185">Reference proteome</keyword>
<dbReference type="EMBL" id="CP029480">
    <property type="protein sequence ID" value="AWV98081.1"/>
    <property type="molecule type" value="Genomic_DNA"/>
</dbReference>
<dbReference type="OrthoDB" id="9795355at2"/>
<dbReference type="CDD" id="cd09024">
    <property type="entry name" value="Aldose_epim_lacX"/>
    <property type="match status" value="1"/>
</dbReference>
<evidence type="ECO:0000313" key="5">
    <source>
        <dbReference type="Proteomes" id="UP000249873"/>
    </source>
</evidence>
<dbReference type="GO" id="GO:0016853">
    <property type="term" value="F:isomerase activity"/>
    <property type="evidence" value="ECO:0007669"/>
    <property type="project" value="InterPro"/>
</dbReference>
<proteinExistence type="predicted"/>
<dbReference type="Pfam" id="PF01263">
    <property type="entry name" value="Aldose_epim"/>
    <property type="match status" value="1"/>
</dbReference>
<dbReference type="SUPFAM" id="SSF74650">
    <property type="entry name" value="Galactose mutarotase-like"/>
    <property type="match status" value="1"/>
</dbReference>
<dbReference type="PANTHER" id="PTHR11122">
    <property type="entry name" value="APOSPORY-ASSOCIATED PROTEIN C-RELATED"/>
    <property type="match status" value="1"/>
</dbReference>
<dbReference type="GO" id="GO:0030246">
    <property type="term" value="F:carbohydrate binding"/>
    <property type="evidence" value="ECO:0007669"/>
    <property type="project" value="InterPro"/>
</dbReference>
<dbReference type="InterPro" id="IPR037481">
    <property type="entry name" value="LacX"/>
</dbReference>
<dbReference type="Proteomes" id="UP000249873">
    <property type="component" value="Chromosome"/>
</dbReference>
<dbReference type="InterPro" id="IPR011013">
    <property type="entry name" value="Gal_mutarotase_sf_dom"/>
</dbReference>
<protein>
    <submittedName>
        <fullName evidence="4">Aldose epimerase</fullName>
    </submittedName>
</protein>
<dbReference type="InterPro" id="IPR014718">
    <property type="entry name" value="GH-type_carb-bd"/>
</dbReference>
<gene>
    <name evidence="4" type="ORF">DJ013_07805</name>
</gene>
<dbReference type="Gene3D" id="2.70.98.10">
    <property type="match status" value="1"/>
</dbReference>